<proteinExistence type="predicted"/>
<gene>
    <name evidence="1" type="ORF">UW60_C0039G0010</name>
</gene>
<dbReference type="AlphaFoldDB" id="A0A0G1LAH9"/>
<accession>A0A0G1LAH9</accession>
<comment type="caution">
    <text evidence="1">The sequence shown here is derived from an EMBL/GenBank/DDBJ whole genome shotgun (WGS) entry which is preliminary data.</text>
</comment>
<organism evidence="1 2">
    <name type="scientific">Candidatus Woesebacteria bacterium GW2011_GWA2_44_33</name>
    <dbReference type="NCBI Taxonomy" id="1618564"/>
    <lineage>
        <taxon>Bacteria</taxon>
        <taxon>Candidatus Woeseibacteriota</taxon>
    </lineage>
</organism>
<dbReference type="Proteomes" id="UP000034826">
    <property type="component" value="Unassembled WGS sequence"/>
</dbReference>
<sequence length="322" mass="33270">MSETSSFLEEALKLIETTLEWASFEAGNLLIGGAPVSSLTLSTGDTTDGDITINPDGSGIAHFLFEGTGQNFLNAQAPNLTSGSLYYGVVANNATGYDLIRLQSGLNPVTRFSVDALGNTDVGGDLNVDGDISTNDTVRVSSAGALTNITGYSQTSGNFSISQGAGDSGTIIKKASALADLLTLTLDERGKANSIYSTLTLKRYDGAVEGAALYVDEGNAIFDGQLQLGRYSTNPTAIGQGTLIYNTSDTTTYLWNGTSWIALGGGSTSGFWQRNSGALSPTNITDDILVGATATTSALIKLTGTSDGNSWINTGNFGIGTT</sequence>
<protein>
    <submittedName>
        <fullName evidence="1">Uncharacterized protein</fullName>
    </submittedName>
</protein>
<reference evidence="1 2" key="1">
    <citation type="journal article" date="2015" name="Nature">
        <title>rRNA introns, odd ribosomes, and small enigmatic genomes across a large radiation of phyla.</title>
        <authorList>
            <person name="Brown C.T."/>
            <person name="Hug L.A."/>
            <person name="Thomas B.C."/>
            <person name="Sharon I."/>
            <person name="Castelle C.J."/>
            <person name="Singh A."/>
            <person name="Wilkins M.J."/>
            <person name="Williams K.H."/>
            <person name="Banfield J.F."/>
        </authorList>
    </citation>
    <scope>NUCLEOTIDE SEQUENCE [LARGE SCALE GENOMIC DNA]</scope>
</reference>
<feature type="non-terminal residue" evidence="1">
    <location>
        <position position="322"/>
    </location>
</feature>
<name>A0A0G1LAH9_9BACT</name>
<evidence type="ECO:0000313" key="1">
    <source>
        <dbReference type="EMBL" id="KKT65657.1"/>
    </source>
</evidence>
<evidence type="ECO:0000313" key="2">
    <source>
        <dbReference type="Proteomes" id="UP000034826"/>
    </source>
</evidence>
<dbReference type="EMBL" id="LCIY01000039">
    <property type="protein sequence ID" value="KKT65657.1"/>
    <property type="molecule type" value="Genomic_DNA"/>
</dbReference>